<name>A0A8J8TFR0_9ARCH</name>
<dbReference type="SUPFAM" id="SSF47413">
    <property type="entry name" value="lambda repressor-like DNA-binding domains"/>
    <property type="match status" value="1"/>
</dbReference>
<dbReference type="InterPro" id="IPR013096">
    <property type="entry name" value="Cupin_2"/>
</dbReference>
<accession>A0A8J8TFR0</accession>
<dbReference type="Gene3D" id="1.10.260.40">
    <property type="entry name" value="lambda repressor-like DNA-binding domains"/>
    <property type="match status" value="1"/>
</dbReference>
<dbReference type="InterPro" id="IPR014710">
    <property type="entry name" value="RmlC-like_jellyroll"/>
</dbReference>
<dbReference type="OMA" id="HAMVALN"/>
<dbReference type="CDD" id="cd02209">
    <property type="entry name" value="cupin_XRE_C"/>
    <property type="match status" value="1"/>
</dbReference>
<dbReference type="InterPro" id="IPR010982">
    <property type="entry name" value="Lambda_DNA-bd_dom_sf"/>
</dbReference>
<feature type="domain" description="HTH cro/C1-type" evidence="2">
    <location>
        <begin position="12"/>
        <end position="66"/>
    </location>
</feature>
<dbReference type="PROSITE" id="PS50943">
    <property type="entry name" value="HTH_CROC1"/>
    <property type="match status" value="1"/>
</dbReference>
<evidence type="ECO:0000313" key="4">
    <source>
        <dbReference type="Proteomes" id="UP000752814"/>
    </source>
</evidence>
<dbReference type="GeneID" id="41323256"/>
<dbReference type="Gene3D" id="2.60.120.10">
    <property type="entry name" value="Jelly Rolls"/>
    <property type="match status" value="1"/>
</dbReference>
<dbReference type="RefSeq" id="WP_020448726.1">
    <property type="nucleotide sequence ID" value="NZ_CAYAYE010000015.1"/>
</dbReference>
<comment type="caution">
    <text evidence="3">The sequence shown here is derived from an EMBL/GenBank/DDBJ whole genome shotgun (WGS) entry which is preliminary data.</text>
</comment>
<dbReference type="SUPFAM" id="SSF51182">
    <property type="entry name" value="RmlC-like cupins"/>
    <property type="match status" value="1"/>
</dbReference>
<dbReference type="CDD" id="cd00093">
    <property type="entry name" value="HTH_XRE"/>
    <property type="match status" value="1"/>
</dbReference>
<organism evidence="3 4">
    <name type="scientific">Candidatus Methanomassiliicoccus intestinalis</name>
    <dbReference type="NCBI Taxonomy" id="1406512"/>
    <lineage>
        <taxon>Archaea</taxon>
        <taxon>Methanobacteriati</taxon>
        <taxon>Thermoplasmatota</taxon>
        <taxon>Thermoplasmata</taxon>
        <taxon>Methanomassiliicoccales</taxon>
        <taxon>Methanomassiliicoccaceae</taxon>
        <taxon>Methanomassiliicoccus</taxon>
    </lineage>
</organism>
<evidence type="ECO:0000313" key="3">
    <source>
        <dbReference type="EMBL" id="TQS84721.1"/>
    </source>
</evidence>
<sequence>MEPKIAEIAERIRALREMLGLSYEEMAESTEVSIDDYVASESGSRDFTFTFLYKCAEKFGVDIIEIMTGENPHLSGYTVVRGGNGLSIKRRAGFEYNHLAAHFKNKLAEPFLVKAPYREEEQNKPISMSMHEGQEFDYILSGSLKFVHEGHVEELNEGDSVFYDSGKKHGMIATSKGGCVFLAVVIKEKEDENR</sequence>
<dbReference type="PANTHER" id="PTHR46797">
    <property type="entry name" value="HTH-TYPE TRANSCRIPTIONAL REGULATOR"/>
    <property type="match status" value="1"/>
</dbReference>
<dbReference type="InterPro" id="IPR001387">
    <property type="entry name" value="Cro/C1-type_HTH"/>
</dbReference>
<dbReference type="GO" id="GO:0005829">
    <property type="term" value="C:cytosol"/>
    <property type="evidence" value="ECO:0007669"/>
    <property type="project" value="TreeGrafter"/>
</dbReference>
<proteinExistence type="predicted"/>
<dbReference type="SMART" id="SM00530">
    <property type="entry name" value="HTH_XRE"/>
    <property type="match status" value="1"/>
</dbReference>
<evidence type="ECO:0000259" key="2">
    <source>
        <dbReference type="PROSITE" id="PS50943"/>
    </source>
</evidence>
<dbReference type="Proteomes" id="UP000752814">
    <property type="component" value="Unassembled WGS sequence"/>
</dbReference>
<reference evidence="3" key="1">
    <citation type="submission" date="2016-03" db="EMBL/GenBank/DDBJ databases">
        <authorList>
            <person name="Borrel G."/>
            <person name="Mccann A."/>
            <person name="O'Toole P.W."/>
        </authorList>
    </citation>
    <scope>NUCLEOTIDE SEQUENCE</scope>
    <source>
        <strain evidence="3">183</strain>
    </source>
</reference>
<dbReference type="EMBL" id="LVVT01000001">
    <property type="protein sequence ID" value="TQS84721.1"/>
    <property type="molecule type" value="Genomic_DNA"/>
</dbReference>
<dbReference type="Pfam" id="PF07883">
    <property type="entry name" value="Cupin_2"/>
    <property type="match status" value="1"/>
</dbReference>
<evidence type="ECO:0000256" key="1">
    <source>
        <dbReference type="ARBA" id="ARBA00023125"/>
    </source>
</evidence>
<keyword evidence="1" id="KW-0238">DNA-binding</keyword>
<dbReference type="AlphaFoldDB" id="A0A8J8TFR0"/>
<dbReference type="InterPro" id="IPR050807">
    <property type="entry name" value="TransReg_Diox_bact_type"/>
</dbReference>
<dbReference type="GO" id="GO:0003677">
    <property type="term" value="F:DNA binding"/>
    <property type="evidence" value="ECO:0007669"/>
    <property type="project" value="UniProtKB-KW"/>
</dbReference>
<dbReference type="GO" id="GO:0003700">
    <property type="term" value="F:DNA-binding transcription factor activity"/>
    <property type="evidence" value="ECO:0007669"/>
    <property type="project" value="TreeGrafter"/>
</dbReference>
<dbReference type="Pfam" id="PF12844">
    <property type="entry name" value="HTH_19"/>
    <property type="match status" value="1"/>
</dbReference>
<dbReference type="PANTHER" id="PTHR46797:SF19">
    <property type="entry name" value="BLL2473 PROTEIN"/>
    <property type="match status" value="1"/>
</dbReference>
<protein>
    <submittedName>
        <fullName evidence="3">XRE family transcriptional regulator</fullName>
    </submittedName>
</protein>
<dbReference type="InterPro" id="IPR011051">
    <property type="entry name" value="RmlC_Cupin_sf"/>
</dbReference>
<gene>
    <name evidence="3" type="ORF">A3207_01430</name>
</gene>